<dbReference type="SUPFAM" id="SSF102588">
    <property type="entry name" value="LmbE-like"/>
    <property type="match status" value="1"/>
</dbReference>
<dbReference type="RefSeq" id="WP_310502482.1">
    <property type="nucleotide sequence ID" value="NZ_JAVDSB010000023.1"/>
</dbReference>
<dbReference type="EMBL" id="JAVDSB010000023">
    <property type="protein sequence ID" value="MDR6555085.1"/>
    <property type="molecule type" value="Genomic_DNA"/>
</dbReference>
<protein>
    <submittedName>
        <fullName evidence="1">Bacillithiol biosynthesis deacetylase BshB2</fullName>
    </submittedName>
</protein>
<dbReference type="Gene3D" id="3.40.50.10320">
    <property type="entry name" value="LmbE-like"/>
    <property type="match status" value="1"/>
</dbReference>
<dbReference type="PANTHER" id="PTHR12993">
    <property type="entry name" value="N-ACETYLGLUCOSAMINYL-PHOSPHATIDYLINOSITOL DE-N-ACETYLASE-RELATED"/>
    <property type="match status" value="1"/>
</dbReference>
<accession>A0ABU1P5P8</accession>
<keyword evidence="2" id="KW-1185">Reference proteome</keyword>
<dbReference type="InterPro" id="IPR003737">
    <property type="entry name" value="GlcNAc_PI_deacetylase-related"/>
</dbReference>
<reference evidence="1 2" key="1">
    <citation type="submission" date="2023-07" db="EMBL/GenBank/DDBJ databases">
        <title>Sorghum-associated microbial communities from plants grown in Nebraska, USA.</title>
        <authorList>
            <person name="Schachtman D."/>
        </authorList>
    </citation>
    <scope>NUCLEOTIDE SEQUENCE [LARGE SCALE GENOMIC DNA]</scope>
    <source>
        <strain evidence="1 2">CC258</strain>
    </source>
</reference>
<name>A0ABU1P5P8_9BACL</name>
<dbReference type="InterPro" id="IPR024078">
    <property type="entry name" value="LmbE-like_dom_sf"/>
</dbReference>
<dbReference type="Pfam" id="PF02585">
    <property type="entry name" value="PIG-L"/>
    <property type="match status" value="1"/>
</dbReference>
<comment type="caution">
    <text evidence="1">The sequence shown here is derived from an EMBL/GenBank/DDBJ whole genome shotgun (WGS) entry which is preliminary data.</text>
</comment>
<gene>
    <name evidence="1" type="ORF">J2736_006339</name>
</gene>
<organism evidence="1 2">
    <name type="scientific">Paenibacillus qinlingensis</name>
    <dbReference type="NCBI Taxonomy" id="1837343"/>
    <lineage>
        <taxon>Bacteria</taxon>
        <taxon>Bacillati</taxon>
        <taxon>Bacillota</taxon>
        <taxon>Bacilli</taxon>
        <taxon>Bacillales</taxon>
        <taxon>Paenibacillaceae</taxon>
        <taxon>Paenibacillus</taxon>
    </lineage>
</organism>
<dbReference type="Proteomes" id="UP001267290">
    <property type="component" value="Unassembled WGS sequence"/>
</dbReference>
<dbReference type="PANTHER" id="PTHR12993:SF11">
    <property type="entry name" value="N-ACETYLGLUCOSAMINYL-PHOSPHATIDYLINOSITOL DE-N-ACETYLASE"/>
    <property type="match status" value="1"/>
</dbReference>
<sequence length="247" mass="27739">MNNTNKSPLKKLLAVFAHPDDESFICGGTLAKYASERVDITLVSATRGEMGRRMGNPPYLNRESMAAAREMELRSACDSLGIQRLLFLDIRDKTVEFADESSLTSRIADLIYEVKPDVVLTFHEKLGGHPDHCAIGKATTAAFQRSGIRGALYFITFGNAMERPERYGYSRKDVMKIDVHAHLEAKLAAFRAHRCQTGIDEWVWLPDHEAVANFGRYEYFLRADRGSSEENLDDLFSIPLGSRGFLS</sequence>
<evidence type="ECO:0000313" key="1">
    <source>
        <dbReference type="EMBL" id="MDR6555085.1"/>
    </source>
</evidence>
<proteinExistence type="predicted"/>
<evidence type="ECO:0000313" key="2">
    <source>
        <dbReference type="Proteomes" id="UP001267290"/>
    </source>
</evidence>